<dbReference type="EMBL" id="JAADJU010000001">
    <property type="protein sequence ID" value="NMP25923.1"/>
    <property type="molecule type" value="Genomic_DNA"/>
</dbReference>
<sequence length="55" mass="5916">MYYSDSIITTMQANKILALKVEEALAGVKDKIISNLNQIGDGATRALYYTSSGSS</sequence>
<organism evidence="1 2">
    <name type="scientific">Rouxiella aceris</name>
    <dbReference type="NCBI Taxonomy" id="2703884"/>
    <lineage>
        <taxon>Bacteria</taxon>
        <taxon>Pseudomonadati</taxon>
        <taxon>Pseudomonadota</taxon>
        <taxon>Gammaproteobacteria</taxon>
        <taxon>Enterobacterales</taxon>
        <taxon>Yersiniaceae</taxon>
        <taxon>Rouxiella</taxon>
    </lineage>
</organism>
<dbReference type="AlphaFoldDB" id="A0A848MFM9"/>
<gene>
    <name evidence="1" type="ORF">GW590_03420</name>
</gene>
<dbReference type="Proteomes" id="UP000585363">
    <property type="component" value="Unassembled WGS sequence"/>
</dbReference>
<protein>
    <submittedName>
        <fullName evidence="1">Uncharacterized protein</fullName>
    </submittedName>
</protein>
<comment type="caution">
    <text evidence="1">The sequence shown here is derived from an EMBL/GenBank/DDBJ whole genome shotgun (WGS) entry which is preliminary data.</text>
</comment>
<keyword evidence="2" id="KW-1185">Reference proteome</keyword>
<dbReference type="RefSeq" id="WP_235955837.1">
    <property type="nucleotide sequence ID" value="NZ_JAADJU010000001.1"/>
</dbReference>
<proteinExistence type="predicted"/>
<name>A0A848MFM9_9GAMM</name>
<evidence type="ECO:0000313" key="1">
    <source>
        <dbReference type="EMBL" id="NMP25923.1"/>
    </source>
</evidence>
<reference evidence="1 2" key="2">
    <citation type="submission" date="2020-06" db="EMBL/GenBank/DDBJ databases">
        <title>Polyphasic characterization of a Rahnella strain isolated from tree sap.</title>
        <authorList>
            <person name="Kim I.S."/>
        </authorList>
    </citation>
    <scope>NUCLEOTIDE SEQUENCE [LARGE SCALE GENOMIC DNA]</scope>
    <source>
        <strain evidence="1 2">SAP-1</strain>
    </source>
</reference>
<reference evidence="1 2" key="1">
    <citation type="submission" date="2020-01" db="EMBL/GenBank/DDBJ databases">
        <authorList>
            <person name="Lee S.D."/>
        </authorList>
    </citation>
    <scope>NUCLEOTIDE SEQUENCE [LARGE SCALE GENOMIC DNA]</scope>
    <source>
        <strain evidence="1 2">SAP-1</strain>
    </source>
</reference>
<evidence type="ECO:0000313" key="2">
    <source>
        <dbReference type="Proteomes" id="UP000585363"/>
    </source>
</evidence>
<accession>A0A848MFM9</accession>